<protein>
    <recommendedName>
        <fullName evidence="2">BTB domain-containing protein</fullName>
    </recommendedName>
</protein>
<comment type="caution">
    <text evidence="3">The sequence shown here is derived from an EMBL/GenBank/DDBJ whole genome shotgun (WGS) entry which is preliminary data.</text>
</comment>
<dbReference type="InParanoid" id="A0A4Q1BUS5"/>
<evidence type="ECO:0000313" key="3">
    <source>
        <dbReference type="EMBL" id="RXK41845.1"/>
    </source>
</evidence>
<dbReference type="VEuPathDB" id="FungiDB:TREMEDRAFT_65806"/>
<proteinExistence type="predicted"/>
<gene>
    <name evidence="3" type="ORF">M231_00844</name>
</gene>
<feature type="domain" description="BTB" evidence="2">
    <location>
        <begin position="44"/>
        <end position="122"/>
    </location>
</feature>
<dbReference type="AlphaFoldDB" id="A0A4Q1BUS5"/>
<reference evidence="3 4" key="1">
    <citation type="submission" date="2016-06" db="EMBL/GenBank/DDBJ databases">
        <title>Evolution of pathogenesis and genome organization in the Tremellales.</title>
        <authorList>
            <person name="Cuomo C."/>
            <person name="Litvintseva A."/>
            <person name="Heitman J."/>
            <person name="Chen Y."/>
            <person name="Sun S."/>
            <person name="Springer D."/>
            <person name="Dromer F."/>
            <person name="Young S."/>
            <person name="Zeng Q."/>
            <person name="Chapman S."/>
            <person name="Gujja S."/>
            <person name="Saif S."/>
            <person name="Birren B."/>
        </authorList>
    </citation>
    <scope>NUCLEOTIDE SEQUENCE [LARGE SCALE GENOMIC DNA]</scope>
    <source>
        <strain evidence="3 4">ATCC 28783</strain>
    </source>
</reference>
<dbReference type="Gene3D" id="3.30.710.10">
    <property type="entry name" value="Potassium Channel Kv1.1, Chain A"/>
    <property type="match status" value="1"/>
</dbReference>
<dbReference type="OrthoDB" id="2574774at2759"/>
<evidence type="ECO:0000259" key="2">
    <source>
        <dbReference type="PROSITE" id="PS50097"/>
    </source>
</evidence>
<evidence type="ECO:0000256" key="1">
    <source>
        <dbReference type="SAM" id="MobiDB-lite"/>
    </source>
</evidence>
<evidence type="ECO:0000313" key="4">
    <source>
        <dbReference type="Proteomes" id="UP000289152"/>
    </source>
</evidence>
<accession>A0A4Q1BUS5</accession>
<dbReference type="InterPro" id="IPR000210">
    <property type="entry name" value="BTB/POZ_dom"/>
</dbReference>
<feature type="region of interest" description="Disordered" evidence="1">
    <location>
        <begin position="258"/>
        <end position="277"/>
    </location>
</feature>
<dbReference type="EMBL" id="SDIL01000005">
    <property type="protein sequence ID" value="RXK41845.1"/>
    <property type="molecule type" value="Genomic_DNA"/>
</dbReference>
<organism evidence="3 4">
    <name type="scientific">Tremella mesenterica</name>
    <name type="common">Jelly fungus</name>
    <dbReference type="NCBI Taxonomy" id="5217"/>
    <lineage>
        <taxon>Eukaryota</taxon>
        <taxon>Fungi</taxon>
        <taxon>Dikarya</taxon>
        <taxon>Basidiomycota</taxon>
        <taxon>Agaricomycotina</taxon>
        <taxon>Tremellomycetes</taxon>
        <taxon>Tremellales</taxon>
        <taxon>Tremellaceae</taxon>
        <taxon>Tremella</taxon>
    </lineage>
</organism>
<dbReference type="Proteomes" id="UP000289152">
    <property type="component" value="Unassembled WGS sequence"/>
</dbReference>
<keyword evidence="4" id="KW-1185">Reference proteome</keyword>
<dbReference type="InterPro" id="IPR011333">
    <property type="entry name" value="SKP1/BTB/POZ_sf"/>
</dbReference>
<sequence length="317" mass="35530">MSEISPEPVEVVEKTAGGVEGMEECTNTEDPTTKYSKKYVEEYGDFTIISSDGVAFSVHTYMLQAHSKTLRDLIASPSSRKRTHEGDPKTLEIELTDEEFEDSDTLNWFFDIIYGQRLQTHYPEFIYDTIDCLPARLFRLANKYDCQIVMETLSSHFVRCAIQGIEGCCPLIMFILAAQLEMPILCSAILRGPLRKLVWKNDQPRGVQGAYKLHPAAMPWDHFKLLPTPYHFYLQRALIDSSATPSAPFVPTNHPAGAFNLQPGSRAPTPSSTPNPVQVHAHWDKAVKIFEGATKIQGQIPIDIPTNLYTVPIPGSM</sequence>
<dbReference type="Pfam" id="PF00651">
    <property type="entry name" value="BTB"/>
    <property type="match status" value="1"/>
</dbReference>
<name>A0A4Q1BUS5_TREME</name>
<dbReference type="PROSITE" id="PS50097">
    <property type="entry name" value="BTB"/>
    <property type="match status" value="1"/>
</dbReference>